<dbReference type="Gene3D" id="2.130.10.10">
    <property type="entry name" value="YVTN repeat-like/Quinoprotein amine dehydrogenase"/>
    <property type="match status" value="3"/>
</dbReference>
<evidence type="ECO:0000256" key="3">
    <source>
        <dbReference type="ARBA" id="ARBA00022737"/>
    </source>
</evidence>
<evidence type="ECO:0000313" key="8">
    <source>
        <dbReference type="Proteomes" id="UP000195521"/>
    </source>
</evidence>
<dbReference type="AlphaFoldDB" id="A0A1Y1JJK5"/>
<dbReference type="EMBL" id="BDQF01000010">
    <property type="protein sequence ID" value="GAW80982.1"/>
    <property type="molecule type" value="Genomic_DNA"/>
</dbReference>
<dbReference type="InterPro" id="IPR001680">
    <property type="entry name" value="WD40_rpt"/>
</dbReference>
<dbReference type="PROSITE" id="PS50082">
    <property type="entry name" value="WD_REPEATS_2"/>
    <property type="match status" value="2"/>
</dbReference>
<dbReference type="InterPro" id="IPR036322">
    <property type="entry name" value="WD40_repeat_dom_sf"/>
</dbReference>
<accession>A0A1Y1JJK5</accession>
<evidence type="ECO:0000256" key="4">
    <source>
        <dbReference type="ARBA" id="ARBA00023242"/>
    </source>
</evidence>
<evidence type="ECO:0000256" key="1">
    <source>
        <dbReference type="ARBA" id="ARBA00004123"/>
    </source>
</evidence>
<dbReference type="OMA" id="TKTFNTC"/>
<dbReference type="PANTHER" id="PTHR19848:SF0">
    <property type="entry name" value="NOTCHLESS PROTEIN HOMOLOG 1"/>
    <property type="match status" value="1"/>
</dbReference>
<keyword evidence="3" id="KW-0677">Repeat</keyword>
<dbReference type="GO" id="GO:0000027">
    <property type="term" value="P:ribosomal large subunit assembly"/>
    <property type="evidence" value="ECO:0007669"/>
    <property type="project" value="TreeGrafter"/>
</dbReference>
<dbReference type="PANTHER" id="PTHR19848">
    <property type="entry name" value="WD40 REPEAT PROTEIN"/>
    <property type="match status" value="1"/>
</dbReference>
<evidence type="ECO:0000256" key="6">
    <source>
        <dbReference type="SAM" id="MobiDB-lite"/>
    </source>
</evidence>
<dbReference type="SUPFAM" id="SSF50978">
    <property type="entry name" value="WD40 repeat-like"/>
    <property type="match status" value="1"/>
</dbReference>
<feature type="repeat" description="WD" evidence="5">
    <location>
        <begin position="166"/>
        <end position="207"/>
    </location>
</feature>
<dbReference type="Proteomes" id="UP000195521">
    <property type="component" value="Unassembled WGS sequence"/>
</dbReference>
<dbReference type="InterPro" id="IPR015943">
    <property type="entry name" value="WD40/YVTN_repeat-like_dom_sf"/>
</dbReference>
<gene>
    <name evidence="7" type="ORF">PGO_091820</name>
</gene>
<feature type="repeat" description="WD" evidence="5">
    <location>
        <begin position="46"/>
        <end position="87"/>
    </location>
</feature>
<feature type="compositionally biased region" description="Basic and acidic residues" evidence="6">
    <location>
        <begin position="298"/>
        <end position="309"/>
    </location>
</feature>
<dbReference type="GO" id="GO:0005730">
    <property type="term" value="C:nucleolus"/>
    <property type="evidence" value="ECO:0007669"/>
    <property type="project" value="TreeGrafter"/>
</dbReference>
<organism evidence="7 8">
    <name type="scientific">Plasmodium gonderi</name>
    <dbReference type="NCBI Taxonomy" id="77519"/>
    <lineage>
        <taxon>Eukaryota</taxon>
        <taxon>Sar</taxon>
        <taxon>Alveolata</taxon>
        <taxon>Apicomplexa</taxon>
        <taxon>Aconoidasida</taxon>
        <taxon>Haemosporida</taxon>
        <taxon>Plasmodiidae</taxon>
        <taxon>Plasmodium</taxon>
        <taxon>Plasmodium (Plasmodium)</taxon>
    </lineage>
</organism>
<comment type="caution">
    <text evidence="7">The sequence shown here is derived from an EMBL/GenBank/DDBJ whole genome shotgun (WGS) entry which is preliminary data.</text>
</comment>
<proteinExistence type="predicted"/>
<evidence type="ECO:0000313" key="7">
    <source>
        <dbReference type="EMBL" id="GAW80982.1"/>
    </source>
</evidence>
<dbReference type="OrthoDB" id="256303at2759"/>
<dbReference type="Pfam" id="PF00400">
    <property type="entry name" value="WD40"/>
    <property type="match status" value="3"/>
</dbReference>
<reference evidence="8" key="1">
    <citation type="submission" date="2017-04" db="EMBL/GenBank/DDBJ databases">
        <title>Plasmodium gonderi genome.</title>
        <authorList>
            <person name="Arisue N."/>
            <person name="Honma H."/>
            <person name="Kawai S."/>
            <person name="Tougan T."/>
            <person name="Tanabe K."/>
            <person name="Horii T."/>
        </authorList>
    </citation>
    <scope>NUCLEOTIDE SEQUENCE [LARGE SCALE GENOMIC DNA]</scope>
    <source>
        <strain evidence="8">ATCC 30045</strain>
    </source>
</reference>
<keyword evidence="8" id="KW-1185">Reference proteome</keyword>
<feature type="region of interest" description="Disordered" evidence="6">
    <location>
        <begin position="297"/>
        <end position="319"/>
    </location>
</feature>
<evidence type="ECO:0000256" key="5">
    <source>
        <dbReference type="PROSITE-ProRule" id="PRU00221"/>
    </source>
</evidence>
<dbReference type="SMART" id="SM00320">
    <property type="entry name" value="WD40"/>
    <property type="match status" value="5"/>
</dbReference>
<keyword evidence="4" id="KW-0539">Nucleus</keyword>
<name>A0A1Y1JJK5_PLAGO</name>
<evidence type="ECO:0000256" key="2">
    <source>
        <dbReference type="ARBA" id="ARBA00022574"/>
    </source>
</evidence>
<comment type="subcellular location">
    <subcellularLocation>
        <location evidence="1">Nucleus</location>
    </subcellularLocation>
</comment>
<feature type="compositionally biased region" description="Low complexity" evidence="6">
    <location>
        <begin position="310"/>
        <end position="319"/>
    </location>
</feature>
<protein>
    <submittedName>
        <fullName evidence="7">WD domain, G-beta repeat domain containing protein</fullName>
    </submittedName>
</protein>
<dbReference type="RefSeq" id="XP_028543571.1">
    <property type="nucleotide sequence ID" value="XM_028687770.1"/>
</dbReference>
<dbReference type="GeneID" id="39747700"/>
<sequence>MKNDKNVQNSVNTKTFNTCFDNIDLNWAFLRNKNLKNGPNFSFFYEYAHDRSILSLSLDESGTYMVTGSADHSLRIHNLKNLSTIKELYHKKCGHYDWVNNVFFTKRNEVLSGGLDGKICLWNTTYSCKASRINKIMNCSEYLEKAKTVREVTFKASSNVTTCKEMYAHHSTISDMKFDKKNEKCITSSYDKTLKLFDIKKFQELAIYKGSHLHPITKFLWLQDKIISADKNGAVSVFDVGNSQEVLHAKNTHCGNIGALNYFYLYKNGYSNFMDKRVEDGKDVHCSESSFGDFTNEDNLKKKERDKRSSSSSSRCSGKNLSKKCAAHFTKSTNLFEKKDDHLNLNNEKTPLIITGGQSDGIVKIRDFRIFHKYISCKKIHTASINSIITYNVNNRSYIITCSADGNCFQFEIHSICSSNLNNFLKKISVNEPILSARYIGNHFLLVGTAFGNLFLLNFSDCSENSLTLKQKKNLNTIGDVVYHLNPLIEKKKKSNKHTRNDTLVSIEFPKEGYIKTDIIPAEHEKSPNDILWAFGACKKGGINCIECIFIYNEKKVCTNEFEICNIVTSGDDGIPCLLSIPNSYM</sequence>
<keyword evidence="2 5" id="KW-0853">WD repeat</keyword>